<evidence type="ECO:0000313" key="1">
    <source>
        <dbReference type="EMBL" id="OGK39944.1"/>
    </source>
</evidence>
<accession>A0A1F7I9B9</accession>
<dbReference type="EMBL" id="MGAF01000041">
    <property type="protein sequence ID" value="OGK39944.1"/>
    <property type="molecule type" value="Genomic_DNA"/>
</dbReference>
<comment type="caution">
    <text evidence="1">The sequence shown here is derived from an EMBL/GenBank/DDBJ whole genome shotgun (WGS) entry which is preliminary data.</text>
</comment>
<reference evidence="1 2" key="1">
    <citation type="journal article" date="2016" name="Nat. Commun.">
        <title>Thousands of microbial genomes shed light on interconnected biogeochemical processes in an aquifer system.</title>
        <authorList>
            <person name="Anantharaman K."/>
            <person name="Brown C.T."/>
            <person name="Hug L.A."/>
            <person name="Sharon I."/>
            <person name="Castelle C.J."/>
            <person name="Probst A.J."/>
            <person name="Thomas B.C."/>
            <person name="Singh A."/>
            <person name="Wilkins M.J."/>
            <person name="Karaoz U."/>
            <person name="Brodie E.L."/>
            <person name="Williams K.H."/>
            <person name="Hubbard S.S."/>
            <person name="Banfield J.F."/>
        </authorList>
    </citation>
    <scope>NUCLEOTIDE SEQUENCE [LARGE SCALE GENOMIC DNA]</scope>
</reference>
<dbReference type="Gene3D" id="3.60.10.10">
    <property type="entry name" value="Endonuclease/exonuclease/phosphatase"/>
    <property type="match status" value="1"/>
</dbReference>
<dbReference type="InterPro" id="IPR036691">
    <property type="entry name" value="Endo/exonu/phosph_ase_sf"/>
</dbReference>
<gene>
    <name evidence="1" type="ORF">A3A74_07905</name>
</gene>
<proteinExistence type="predicted"/>
<dbReference type="AlphaFoldDB" id="A0A1F7I9B9"/>
<protein>
    <recommendedName>
        <fullName evidence="3">Endonuclease/exonuclease/phosphatase domain-containing protein</fullName>
    </recommendedName>
</protein>
<name>A0A1F7I9B9_9BACT</name>
<sequence length="107" mass="12292">MIVNQIKDKENVILAGDTNVLPNTETINNLEKYLKNVFKDELTTTFNMKIKTPFVKEAHYFSEEHLKGFAKAVVDMIFVSPNLKVVEHYQPKVDVSDHYPLAIVLEV</sequence>
<organism evidence="1 2">
    <name type="scientific">Candidatus Roizmanbacteria bacterium RIFCSPLOWO2_01_FULL_35_13</name>
    <dbReference type="NCBI Taxonomy" id="1802055"/>
    <lineage>
        <taxon>Bacteria</taxon>
        <taxon>Candidatus Roizmaniibacteriota</taxon>
    </lineage>
</organism>
<dbReference type="Proteomes" id="UP000179270">
    <property type="component" value="Unassembled WGS sequence"/>
</dbReference>
<evidence type="ECO:0000313" key="2">
    <source>
        <dbReference type="Proteomes" id="UP000179270"/>
    </source>
</evidence>
<dbReference type="SUPFAM" id="SSF56219">
    <property type="entry name" value="DNase I-like"/>
    <property type="match status" value="1"/>
</dbReference>
<evidence type="ECO:0008006" key="3">
    <source>
        <dbReference type="Google" id="ProtNLM"/>
    </source>
</evidence>